<evidence type="ECO:0000313" key="2">
    <source>
        <dbReference type="Proteomes" id="UP001157134"/>
    </source>
</evidence>
<evidence type="ECO:0000313" key="1">
    <source>
        <dbReference type="EMBL" id="GLX86960.1"/>
    </source>
</evidence>
<dbReference type="Proteomes" id="UP001157134">
    <property type="component" value="Unassembled WGS sequence"/>
</dbReference>
<sequence length="124" mass="13883">MKSLLTLFLGFVIGAISVFAYLHIHNSSPEVWVSNVSLNTQSGINFPPGTKFVVSEYMPEGFVALNLNVNVEGKELTSFQKTVVNNSKNLRIPVWVKTANNKLTKRDCSRLARFRFSQSFSQAL</sequence>
<organism evidence="1 2">
    <name type="scientific">Thalassotalea loyana</name>
    <dbReference type="NCBI Taxonomy" id="280483"/>
    <lineage>
        <taxon>Bacteria</taxon>
        <taxon>Pseudomonadati</taxon>
        <taxon>Pseudomonadota</taxon>
        <taxon>Gammaproteobacteria</taxon>
        <taxon>Alteromonadales</taxon>
        <taxon>Colwelliaceae</taxon>
        <taxon>Thalassotalea</taxon>
    </lineage>
</organism>
<keyword evidence="2" id="KW-1185">Reference proteome</keyword>
<reference evidence="1 2" key="1">
    <citation type="submission" date="2023-03" db="EMBL/GenBank/DDBJ databases">
        <title>Thalassotalea loyana LMG 22536T draft genome sequence.</title>
        <authorList>
            <person name="Sawabe T."/>
        </authorList>
    </citation>
    <scope>NUCLEOTIDE SEQUENCE [LARGE SCALE GENOMIC DNA]</scope>
    <source>
        <strain evidence="1 2">LMG 22536</strain>
    </source>
</reference>
<dbReference type="EMBL" id="BSSV01000008">
    <property type="protein sequence ID" value="GLX86960.1"/>
    <property type="molecule type" value="Genomic_DNA"/>
</dbReference>
<comment type="caution">
    <text evidence="1">The sequence shown here is derived from an EMBL/GenBank/DDBJ whole genome shotgun (WGS) entry which is preliminary data.</text>
</comment>
<accession>A0ABQ6HHG9</accession>
<protein>
    <submittedName>
        <fullName evidence="1">Uncharacterized protein</fullName>
    </submittedName>
</protein>
<name>A0ABQ6HHG9_9GAMM</name>
<proteinExistence type="predicted"/>
<gene>
    <name evidence="1" type="ORF">tloyanaT_32130</name>
</gene>
<dbReference type="RefSeq" id="WP_284300524.1">
    <property type="nucleotide sequence ID" value="NZ_BSSV01000008.1"/>
</dbReference>